<feature type="transmembrane region" description="Helical" evidence="10">
    <location>
        <begin position="360"/>
        <end position="381"/>
    </location>
</feature>
<evidence type="ECO:0000256" key="3">
    <source>
        <dbReference type="ARBA" id="ARBA00022475"/>
    </source>
</evidence>
<dbReference type="GO" id="GO:0016746">
    <property type="term" value="F:acyltransferase activity"/>
    <property type="evidence" value="ECO:0007669"/>
    <property type="project" value="UniProtKB-KW"/>
</dbReference>
<feature type="transmembrane region" description="Helical" evidence="10">
    <location>
        <begin position="435"/>
        <end position="454"/>
    </location>
</feature>
<reference evidence="11" key="1">
    <citation type="submission" date="2020-08" db="EMBL/GenBank/DDBJ databases">
        <title>Genome public.</title>
        <authorList>
            <person name="Liu C."/>
            <person name="Sun Q."/>
        </authorList>
    </citation>
    <scope>NUCLEOTIDE SEQUENCE</scope>
    <source>
        <strain evidence="11">NSJ-44</strain>
    </source>
</reference>
<dbReference type="InterPro" id="IPR024194">
    <property type="entry name" value="Ac/AlaTfrase_AlgI/DltB"/>
</dbReference>
<comment type="subcellular location">
    <subcellularLocation>
        <location evidence="1">Cell membrane</location>
        <topology evidence="1">Multi-pass membrane protein</topology>
    </subcellularLocation>
</comment>
<dbReference type="EMBL" id="JACRSO010000005">
    <property type="protein sequence ID" value="MBC8530024.1"/>
    <property type="molecule type" value="Genomic_DNA"/>
</dbReference>
<dbReference type="InterPro" id="IPR004299">
    <property type="entry name" value="MBOAT_fam"/>
</dbReference>
<evidence type="ECO:0000256" key="2">
    <source>
        <dbReference type="ARBA" id="ARBA00010323"/>
    </source>
</evidence>
<evidence type="ECO:0000256" key="4">
    <source>
        <dbReference type="ARBA" id="ARBA00022679"/>
    </source>
</evidence>
<feature type="transmembrane region" description="Helical" evidence="10">
    <location>
        <begin position="147"/>
        <end position="166"/>
    </location>
</feature>
<name>A0A926D329_9FIRM</name>
<dbReference type="PIRSF" id="PIRSF016636">
    <property type="entry name" value="AlgI_DltB"/>
    <property type="match status" value="1"/>
</dbReference>
<evidence type="ECO:0000256" key="6">
    <source>
        <dbReference type="ARBA" id="ARBA00022989"/>
    </source>
</evidence>
<dbReference type="GO" id="GO:0005886">
    <property type="term" value="C:plasma membrane"/>
    <property type="evidence" value="ECO:0007669"/>
    <property type="project" value="UniProtKB-SubCell"/>
</dbReference>
<evidence type="ECO:0000256" key="7">
    <source>
        <dbReference type="ARBA" id="ARBA00023136"/>
    </source>
</evidence>
<proteinExistence type="inferred from homology"/>
<dbReference type="Proteomes" id="UP000654279">
    <property type="component" value="Unassembled WGS sequence"/>
</dbReference>
<feature type="transmembrane region" description="Helical" evidence="10">
    <location>
        <begin position="401"/>
        <end position="423"/>
    </location>
</feature>
<keyword evidence="8 9" id="KW-0012">Acyltransferase</keyword>
<dbReference type="RefSeq" id="WP_249285789.1">
    <property type="nucleotide sequence ID" value="NZ_JACRSO010000005.1"/>
</dbReference>
<feature type="transmembrane region" description="Helical" evidence="10">
    <location>
        <begin position="78"/>
        <end position="96"/>
    </location>
</feature>
<keyword evidence="6 10" id="KW-1133">Transmembrane helix</keyword>
<evidence type="ECO:0000313" key="11">
    <source>
        <dbReference type="EMBL" id="MBC8530024.1"/>
    </source>
</evidence>
<evidence type="ECO:0000256" key="9">
    <source>
        <dbReference type="PIRNR" id="PIRNR016636"/>
    </source>
</evidence>
<feature type="transmembrane region" description="Helical" evidence="10">
    <location>
        <begin position="49"/>
        <end position="66"/>
    </location>
</feature>
<dbReference type="GO" id="GO:0042121">
    <property type="term" value="P:alginic acid biosynthetic process"/>
    <property type="evidence" value="ECO:0007669"/>
    <property type="project" value="InterPro"/>
</dbReference>
<organism evidence="11 12">
    <name type="scientific">Luoshenia tenuis</name>
    <dbReference type="NCBI Taxonomy" id="2763654"/>
    <lineage>
        <taxon>Bacteria</taxon>
        <taxon>Bacillati</taxon>
        <taxon>Bacillota</taxon>
        <taxon>Clostridia</taxon>
        <taxon>Christensenellales</taxon>
        <taxon>Christensenellaceae</taxon>
        <taxon>Luoshenia</taxon>
    </lineage>
</organism>
<feature type="transmembrane region" description="Helical" evidence="10">
    <location>
        <begin position="186"/>
        <end position="204"/>
    </location>
</feature>
<keyword evidence="5 10" id="KW-0812">Transmembrane</keyword>
<dbReference type="Pfam" id="PF03062">
    <property type="entry name" value="MBOAT"/>
    <property type="match status" value="1"/>
</dbReference>
<feature type="transmembrane region" description="Helical" evidence="10">
    <location>
        <begin position="116"/>
        <end position="135"/>
    </location>
</feature>
<comment type="caution">
    <text evidence="11">The sequence shown here is derived from an EMBL/GenBank/DDBJ whole genome shotgun (WGS) entry which is preliminary data.</text>
</comment>
<feature type="transmembrane region" description="Helical" evidence="10">
    <location>
        <begin position="216"/>
        <end position="240"/>
    </location>
</feature>
<keyword evidence="7 9" id="KW-0472">Membrane</keyword>
<feature type="transmembrane region" description="Helical" evidence="10">
    <location>
        <begin position="6"/>
        <end position="22"/>
    </location>
</feature>
<dbReference type="PIRSF" id="PIRSF500217">
    <property type="entry name" value="AlgI"/>
    <property type="match status" value="1"/>
</dbReference>
<keyword evidence="12" id="KW-1185">Reference proteome</keyword>
<keyword evidence="4 9" id="KW-0808">Transferase</keyword>
<dbReference type="InterPro" id="IPR051085">
    <property type="entry name" value="MB_O-acyltransferase"/>
</dbReference>
<sequence length="465" mass="52265">MVFSSIFFLFFFLPITLMAYFFVPKSFKNIVLLLASLFFYAWGEPVYVVLMLFSAAFNYIFGLDIGRRIERGARGAKANLLLAVGVNLFLLGFFKYSGFLVETVNALTGLSLPYRALPLPIGISFYTFQTMSYLIDVYRGKVHAQRSLLNFSLYVTMFPQLIAGPIVRYSDIEPALEQRSVSLVKFGAGAADFILGLAKKVLLANNLGRVFTTVQLLAPGEASVLTAWVGIFAYTLQIYFDFSGYSDMAIGLGKMFGFNFMQNFDYPYISKSITEFWRRWHISLSSWFREYVYIPLGGNRVPVLKHLRNIMVVWMLTGLWHGASWNFVLWGLYYGVLLCLEKYLLGRVLSRMPAWGKRAYTMVLVIVGWVLFSNTSLQGVGAYLGNMVGIGAAGFADGTGLYLLLSHLVLFVLGILACGPLIARGLSALTERAPWAAALVLMLVLVLCIAYLVFDTYNPFLYFRF</sequence>
<evidence type="ECO:0000313" key="12">
    <source>
        <dbReference type="Proteomes" id="UP000654279"/>
    </source>
</evidence>
<dbReference type="InterPro" id="IPR028362">
    <property type="entry name" value="AlgI"/>
</dbReference>
<comment type="similarity">
    <text evidence="2 9">Belongs to the membrane-bound acyltransferase family.</text>
</comment>
<feature type="transmembrane region" description="Helical" evidence="10">
    <location>
        <begin position="319"/>
        <end position="340"/>
    </location>
</feature>
<keyword evidence="3 9" id="KW-1003">Cell membrane</keyword>
<evidence type="ECO:0000256" key="1">
    <source>
        <dbReference type="ARBA" id="ARBA00004651"/>
    </source>
</evidence>
<evidence type="ECO:0000256" key="10">
    <source>
        <dbReference type="SAM" id="Phobius"/>
    </source>
</evidence>
<dbReference type="PANTHER" id="PTHR13285:SF23">
    <property type="entry name" value="TEICHOIC ACID D-ALANYLTRANSFERASE"/>
    <property type="match status" value="1"/>
</dbReference>
<evidence type="ECO:0000256" key="5">
    <source>
        <dbReference type="ARBA" id="ARBA00022692"/>
    </source>
</evidence>
<accession>A0A926D329</accession>
<evidence type="ECO:0000256" key="8">
    <source>
        <dbReference type="ARBA" id="ARBA00023315"/>
    </source>
</evidence>
<dbReference type="PANTHER" id="PTHR13285">
    <property type="entry name" value="ACYLTRANSFERASE"/>
    <property type="match status" value="1"/>
</dbReference>
<gene>
    <name evidence="11" type="ORF">H8699_11340</name>
</gene>
<protein>
    <submittedName>
        <fullName evidence="11">MBOAT family protein</fullName>
    </submittedName>
</protein>
<dbReference type="AlphaFoldDB" id="A0A926D329"/>